<dbReference type="CDD" id="cd07377">
    <property type="entry name" value="WHTH_GntR"/>
    <property type="match status" value="1"/>
</dbReference>
<dbReference type="InterPro" id="IPR008920">
    <property type="entry name" value="TF_FadR/GntR_C"/>
</dbReference>
<feature type="domain" description="HTH gntR-type" evidence="4">
    <location>
        <begin position="9"/>
        <end position="78"/>
    </location>
</feature>
<dbReference type="PANTHER" id="PTHR43537">
    <property type="entry name" value="TRANSCRIPTIONAL REGULATOR, GNTR FAMILY"/>
    <property type="match status" value="1"/>
</dbReference>
<gene>
    <name evidence="5" type="ORF">NQV15_03995</name>
</gene>
<dbReference type="Pfam" id="PF07729">
    <property type="entry name" value="FCD"/>
    <property type="match status" value="1"/>
</dbReference>
<dbReference type="Proteomes" id="UP001316184">
    <property type="component" value="Chromosome"/>
</dbReference>
<reference evidence="5 6" key="1">
    <citation type="submission" date="2022-08" db="EMBL/GenBank/DDBJ databases">
        <title>novel species in genus Aeromicrobium.</title>
        <authorList>
            <person name="Ye L."/>
        </authorList>
    </citation>
    <scope>NUCLEOTIDE SEQUENCE [LARGE SCALE GENOMIC DNA]</scope>
    <source>
        <strain evidence="6">zg-Y1379</strain>
    </source>
</reference>
<dbReference type="PANTHER" id="PTHR43537:SF5">
    <property type="entry name" value="UXU OPERON TRANSCRIPTIONAL REGULATOR"/>
    <property type="match status" value="1"/>
</dbReference>
<evidence type="ECO:0000256" key="3">
    <source>
        <dbReference type="ARBA" id="ARBA00023163"/>
    </source>
</evidence>
<dbReference type="RefSeq" id="WP_232398309.1">
    <property type="nucleotide sequence ID" value="NZ_CP102173.1"/>
</dbReference>
<name>A0ABY5M9J0_9ACTN</name>
<dbReference type="SUPFAM" id="SSF48008">
    <property type="entry name" value="GntR ligand-binding domain-like"/>
    <property type="match status" value="1"/>
</dbReference>
<keyword evidence="3" id="KW-0804">Transcription</keyword>
<protein>
    <submittedName>
        <fullName evidence="5">FCD domain-containing protein</fullName>
    </submittedName>
</protein>
<dbReference type="InterPro" id="IPR036390">
    <property type="entry name" value="WH_DNA-bd_sf"/>
</dbReference>
<dbReference type="SMART" id="SM00345">
    <property type="entry name" value="HTH_GNTR"/>
    <property type="match status" value="1"/>
</dbReference>
<evidence type="ECO:0000256" key="1">
    <source>
        <dbReference type="ARBA" id="ARBA00023015"/>
    </source>
</evidence>
<evidence type="ECO:0000313" key="5">
    <source>
        <dbReference type="EMBL" id="UUP14482.1"/>
    </source>
</evidence>
<organism evidence="5 6">
    <name type="scientific">Aeromicrobium wangtongii</name>
    <dbReference type="NCBI Taxonomy" id="2969247"/>
    <lineage>
        <taxon>Bacteria</taxon>
        <taxon>Bacillati</taxon>
        <taxon>Actinomycetota</taxon>
        <taxon>Actinomycetes</taxon>
        <taxon>Propionibacteriales</taxon>
        <taxon>Nocardioidaceae</taxon>
        <taxon>Aeromicrobium</taxon>
    </lineage>
</organism>
<dbReference type="PRINTS" id="PR00035">
    <property type="entry name" value="HTHGNTR"/>
</dbReference>
<dbReference type="Gene3D" id="1.10.10.10">
    <property type="entry name" value="Winged helix-like DNA-binding domain superfamily/Winged helix DNA-binding domain"/>
    <property type="match status" value="1"/>
</dbReference>
<dbReference type="InterPro" id="IPR000524">
    <property type="entry name" value="Tscrpt_reg_HTH_GntR"/>
</dbReference>
<dbReference type="Gene3D" id="1.20.120.530">
    <property type="entry name" value="GntR ligand-binding domain-like"/>
    <property type="match status" value="1"/>
</dbReference>
<keyword evidence="2" id="KW-0238">DNA-binding</keyword>
<dbReference type="InterPro" id="IPR011711">
    <property type="entry name" value="GntR_C"/>
</dbReference>
<dbReference type="Pfam" id="PF00392">
    <property type="entry name" value="GntR"/>
    <property type="match status" value="1"/>
</dbReference>
<sequence>MANERVKHVRVADTLADDLRTRIFSGALKDGRLPPQHQLAEEAGVGLVSVREALRILESEGLIFIKRGNQGGAEIRRPDPRTASFSLGLVLQSTGTTLAELSAALRAFEPYCARMCAGSDDCAQIADELEHINDELSGLIDDANGFTPAARRFHARLVELCPNRAVALVVQSLVDLWSIQEDQWARRMNDARAYPGPKYRIDVVSVHGRLIQAIRDGDEDEAERTASSHLHATQLYVMQGREPEGVRVT</sequence>
<evidence type="ECO:0000313" key="6">
    <source>
        <dbReference type="Proteomes" id="UP001316184"/>
    </source>
</evidence>
<dbReference type="InterPro" id="IPR036388">
    <property type="entry name" value="WH-like_DNA-bd_sf"/>
</dbReference>
<keyword evidence="6" id="KW-1185">Reference proteome</keyword>
<proteinExistence type="predicted"/>
<evidence type="ECO:0000256" key="2">
    <source>
        <dbReference type="ARBA" id="ARBA00023125"/>
    </source>
</evidence>
<accession>A0ABY5M9J0</accession>
<dbReference type="PROSITE" id="PS50949">
    <property type="entry name" value="HTH_GNTR"/>
    <property type="match status" value="1"/>
</dbReference>
<dbReference type="SUPFAM" id="SSF46785">
    <property type="entry name" value="Winged helix' DNA-binding domain"/>
    <property type="match status" value="1"/>
</dbReference>
<evidence type="ECO:0000259" key="4">
    <source>
        <dbReference type="PROSITE" id="PS50949"/>
    </source>
</evidence>
<dbReference type="EMBL" id="CP102173">
    <property type="protein sequence ID" value="UUP14482.1"/>
    <property type="molecule type" value="Genomic_DNA"/>
</dbReference>
<keyword evidence="1" id="KW-0805">Transcription regulation</keyword>
<dbReference type="SMART" id="SM00895">
    <property type="entry name" value="FCD"/>
    <property type="match status" value="1"/>
</dbReference>